<dbReference type="SUPFAM" id="SSF161098">
    <property type="entry name" value="MetI-like"/>
    <property type="match status" value="2"/>
</dbReference>
<gene>
    <name evidence="7" type="ORF">SAMN04488528_1009109</name>
</gene>
<feature type="transmembrane region" description="Helical" evidence="5">
    <location>
        <begin position="77"/>
        <end position="100"/>
    </location>
</feature>
<keyword evidence="4 5" id="KW-0472">Membrane</keyword>
<dbReference type="PROSITE" id="PS50928">
    <property type="entry name" value="ABC_TM1"/>
    <property type="match status" value="2"/>
</dbReference>
<name>A0A1I0XRL2_9CLOT</name>
<dbReference type="PANTHER" id="PTHR43496">
    <property type="entry name" value="PROTEIN LPLB"/>
    <property type="match status" value="1"/>
</dbReference>
<comment type="subcellular location">
    <subcellularLocation>
        <location evidence="5">Cell membrane</location>
        <topology evidence="5">Multi-pass membrane protein</topology>
    </subcellularLocation>
    <subcellularLocation>
        <location evidence="1">Membrane</location>
        <topology evidence="1">Multi-pass membrane protein</topology>
    </subcellularLocation>
</comment>
<evidence type="ECO:0000256" key="5">
    <source>
        <dbReference type="RuleBase" id="RU363032"/>
    </source>
</evidence>
<dbReference type="Proteomes" id="UP000198619">
    <property type="component" value="Unassembled WGS sequence"/>
</dbReference>
<feature type="transmembrane region" description="Helical" evidence="5">
    <location>
        <begin position="159"/>
        <end position="180"/>
    </location>
</feature>
<feature type="transmembrane region" description="Helical" evidence="5">
    <location>
        <begin position="21"/>
        <end position="46"/>
    </location>
</feature>
<keyword evidence="2 5" id="KW-0812">Transmembrane</keyword>
<dbReference type="GO" id="GO:0055085">
    <property type="term" value="P:transmembrane transport"/>
    <property type="evidence" value="ECO:0007669"/>
    <property type="project" value="InterPro"/>
</dbReference>
<dbReference type="InterPro" id="IPR000515">
    <property type="entry name" value="MetI-like"/>
</dbReference>
<keyword evidence="5" id="KW-0813">Transport</keyword>
<dbReference type="PANTHER" id="PTHR43496:SF1">
    <property type="entry name" value="POLYGALACTURONAN_RHAMNOGALACTURONAN TRANSPORT SYSTEM PERMEASE PROTEIN YTEP"/>
    <property type="match status" value="1"/>
</dbReference>
<dbReference type="CDD" id="cd06261">
    <property type="entry name" value="TM_PBP2"/>
    <property type="match status" value="2"/>
</dbReference>
<evidence type="ECO:0000259" key="6">
    <source>
        <dbReference type="PROSITE" id="PS50928"/>
    </source>
</evidence>
<feature type="domain" description="ABC transmembrane type-1" evidence="6">
    <location>
        <begin position="358"/>
        <end position="548"/>
    </location>
</feature>
<dbReference type="Gene3D" id="1.10.3720.10">
    <property type="entry name" value="MetI-like"/>
    <property type="match status" value="2"/>
</dbReference>
<feature type="transmembrane region" description="Helical" evidence="5">
    <location>
        <begin position="527"/>
        <end position="552"/>
    </location>
</feature>
<organism evidence="7 8">
    <name type="scientific">Clostridium frigidicarnis</name>
    <dbReference type="NCBI Taxonomy" id="84698"/>
    <lineage>
        <taxon>Bacteria</taxon>
        <taxon>Bacillati</taxon>
        <taxon>Bacillota</taxon>
        <taxon>Clostridia</taxon>
        <taxon>Eubacteriales</taxon>
        <taxon>Clostridiaceae</taxon>
        <taxon>Clostridium</taxon>
    </lineage>
</organism>
<feature type="transmembrane region" description="Helical" evidence="5">
    <location>
        <begin position="201"/>
        <end position="223"/>
    </location>
</feature>
<evidence type="ECO:0000313" key="8">
    <source>
        <dbReference type="Proteomes" id="UP000198619"/>
    </source>
</evidence>
<dbReference type="EMBL" id="FOKI01000009">
    <property type="protein sequence ID" value="SFB03554.1"/>
    <property type="molecule type" value="Genomic_DNA"/>
</dbReference>
<accession>A0A1I0XRL2</accession>
<evidence type="ECO:0000256" key="1">
    <source>
        <dbReference type="ARBA" id="ARBA00004141"/>
    </source>
</evidence>
<evidence type="ECO:0000256" key="3">
    <source>
        <dbReference type="ARBA" id="ARBA00022989"/>
    </source>
</evidence>
<sequence>MALTKRQARRQRQKDDMKKIWRDPILLTTIIFLIVTLAIFIMFPLYSVLKVSFVENGGFSLSAYKQILRDIDFRETLVNTLVLGVTVGVLSTAIGFLFAYADAYIRSHFKKLFKVVSILPIISPPFVLALSAIMLFGQFGLITRQVFNITDANIYGFKGIVMVQTMTFFPVAYLLLIGLLKKIDPSLEEAARSMGASRWKTFTTVTLPLLLPGIANAFLLTFIEVVADFSNPMVIGGNFSTLATKIYMQAIGNYDMSGGAAIAVILLTLSILLFILEKFWLEKKSYVTVTGKAAKERDLVTDKKIVWPIDIACLLITIFVLSLYILVPLGGFFKVMGIDYTLTLDHFKYVFNIGLNPIKDTTLLSIYATPITGLLGMIIAFLIVRKKFIGRSFIEFTSLLAMAVPGTVLGLGYINAYNTKPLVLTGTAFIIVIAFIVRSLPVGVRSGVASLQQIDPAIEEAAQDLGANSTKVFTSVTLPLIKPAFFSGLVYTFVRSMTAVSAVVFLVTPKYQLLTASILSQVDNGRFGVASAYSTVLIVIVYIAIGFMYLMLNKFGVSKDQENTL</sequence>
<dbReference type="Pfam" id="PF00528">
    <property type="entry name" value="BPD_transp_1"/>
    <property type="match status" value="2"/>
</dbReference>
<feature type="transmembrane region" description="Helical" evidence="5">
    <location>
        <begin position="305"/>
        <end position="327"/>
    </location>
</feature>
<comment type="similarity">
    <text evidence="5">Belongs to the binding-protein-dependent transport system permease family.</text>
</comment>
<proteinExistence type="inferred from homology"/>
<dbReference type="AlphaFoldDB" id="A0A1I0XRL2"/>
<feature type="transmembrane region" description="Helical" evidence="5">
    <location>
        <begin position="364"/>
        <end position="384"/>
    </location>
</feature>
<dbReference type="RefSeq" id="WP_207647671.1">
    <property type="nucleotide sequence ID" value="NZ_FOKI01000009.1"/>
</dbReference>
<evidence type="ECO:0000256" key="4">
    <source>
        <dbReference type="ARBA" id="ARBA00023136"/>
    </source>
</evidence>
<feature type="transmembrane region" description="Helical" evidence="5">
    <location>
        <begin position="422"/>
        <end position="440"/>
    </location>
</feature>
<feature type="transmembrane region" description="Helical" evidence="5">
    <location>
        <begin position="112"/>
        <end position="139"/>
    </location>
</feature>
<dbReference type="STRING" id="84698.SAMN04488528_1009109"/>
<protein>
    <submittedName>
        <fullName evidence="7">Iron(III) transport system permease protein</fullName>
    </submittedName>
</protein>
<evidence type="ECO:0000256" key="2">
    <source>
        <dbReference type="ARBA" id="ARBA00022692"/>
    </source>
</evidence>
<keyword evidence="8" id="KW-1185">Reference proteome</keyword>
<feature type="transmembrane region" description="Helical" evidence="5">
    <location>
        <begin position="256"/>
        <end position="276"/>
    </location>
</feature>
<feature type="transmembrane region" description="Helical" evidence="5">
    <location>
        <begin position="396"/>
        <end position="416"/>
    </location>
</feature>
<reference evidence="7 8" key="1">
    <citation type="submission" date="2016-10" db="EMBL/GenBank/DDBJ databases">
        <authorList>
            <person name="de Groot N.N."/>
        </authorList>
    </citation>
    <scope>NUCLEOTIDE SEQUENCE [LARGE SCALE GENOMIC DNA]</scope>
    <source>
        <strain evidence="7 8">DSM 12271</strain>
    </source>
</reference>
<dbReference type="InterPro" id="IPR035906">
    <property type="entry name" value="MetI-like_sf"/>
</dbReference>
<evidence type="ECO:0000313" key="7">
    <source>
        <dbReference type="EMBL" id="SFB03554.1"/>
    </source>
</evidence>
<feature type="domain" description="ABC transmembrane type-1" evidence="6">
    <location>
        <begin position="77"/>
        <end position="277"/>
    </location>
</feature>
<dbReference type="GO" id="GO:0005886">
    <property type="term" value="C:plasma membrane"/>
    <property type="evidence" value="ECO:0007669"/>
    <property type="project" value="UniProtKB-SubCell"/>
</dbReference>
<keyword evidence="3 5" id="KW-1133">Transmembrane helix</keyword>
<feature type="transmembrane region" description="Helical" evidence="5">
    <location>
        <begin position="484"/>
        <end position="507"/>
    </location>
</feature>